<feature type="transmembrane region" description="Helical" evidence="7">
    <location>
        <begin position="333"/>
        <end position="355"/>
    </location>
</feature>
<feature type="transmembrane region" description="Helical" evidence="7">
    <location>
        <begin position="141"/>
        <end position="158"/>
    </location>
</feature>
<reference evidence="9" key="1">
    <citation type="journal article" date="2020" name="Stud. Mycol.">
        <title>101 Dothideomycetes genomes: a test case for predicting lifestyles and emergence of pathogens.</title>
        <authorList>
            <person name="Haridas S."/>
            <person name="Albert R."/>
            <person name="Binder M."/>
            <person name="Bloem J."/>
            <person name="Labutti K."/>
            <person name="Salamov A."/>
            <person name="Andreopoulos B."/>
            <person name="Baker S."/>
            <person name="Barry K."/>
            <person name="Bills G."/>
            <person name="Bluhm B."/>
            <person name="Cannon C."/>
            <person name="Castanera R."/>
            <person name="Culley D."/>
            <person name="Daum C."/>
            <person name="Ezra D."/>
            <person name="Gonzalez J."/>
            <person name="Henrissat B."/>
            <person name="Kuo A."/>
            <person name="Liang C."/>
            <person name="Lipzen A."/>
            <person name="Lutzoni F."/>
            <person name="Magnuson J."/>
            <person name="Mondo S."/>
            <person name="Nolan M."/>
            <person name="Ohm R."/>
            <person name="Pangilinan J."/>
            <person name="Park H.-J."/>
            <person name="Ramirez L."/>
            <person name="Alfaro M."/>
            <person name="Sun H."/>
            <person name="Tritt A."/>
            <person name="Yoshinaga Y."/>
            <person name="Zwiers L.-H."/>
            <person name="Turgeon B."/>
            <person name="Goodwin S."/>
            <person name="Spatafora J."/>
            <person name="Crous P."/>
            <person name="Grigoriev I."/>
        </authorList>
    </citation>
    <scope>NUCLEOTIDE SEQUENCE</scope>
    <source>
        <strain evidence="9">CBS 133067</strain>
    </source>
</reference>
<feature type="transmembrane region" description="Helical" evidence="7">
    <location>
        <begin position="302"/>
        <end position="321"/>
    </location>
</feature>
<dbReference type="PROSITE" id="PS50850">
    <property type="entry name" value="MFS"/>
    <property type="match status" value="1"/>
</dbReference>
<dbReference type="PRINTS" id="PR01035">
    <property type="entry name" value="TCRTETA"/>
</dbReference>
<organism evidence="9 10">
    <name type="scientific">Rhizodiscina lignyota</name>
    <dbReference type="NCBI Taxonomy" id="1504668"/>
    <lineage>
        <taxon>Eukaryota</taxon>
        <taxon>Fungi</taxon>
        <taxon>Dikarya</taxon>
        <taxon>Ascomycota</taxon>
        <taxon>Pezizomycotina</taxon>
        <taxon>Dothideomycetes</taxon>
        <taxon>Pleosporomycetidae</taxon>
        <taxon>Aulographales</taxon>
        <taxon>Rhizodiscinaceae</taxon>
        <taxon>Rhizodiscina</taxon>
    </lineage>
</organism>
<dbReference type="Proteomes" id="UP000799772">
    <property type="component" value="Unassembled WGS sequence"/>
</dbReference>
<dbReference type="InterPro" id="IPR036259">
    <property type="entry name" value="MFS_trans_sf"/>
</dbReference>
<evidence type="ECO:0000256" key="1">
    <source>
        <dbReference type="ARBA" id="ARBA00004141"/>
    </source>
</evidence>
<dbReference type="OrthoDB" id="419616at2759"/>
<feature type="transmembrane region" description="Helical" evidence="7">
    <location>
        <begin position="198"/>
        <end position="220"/>
    </location>
</feature>
<comment type="subcellular location">
    <subcellularLocation>
        <location evidence="1">Membrane</location>
        <topology evidence="1">Multi-pass membrane protein</topology>
    </subcellularLocation>
</comment>
<evidence type="ECO:0000256" key="5">
    <source>
        <dbReference type="ARBA" id="ARBA00023136"/>
    </source>
</evidence>
<dbReference type="EMBL" id="ML978134">
    <property type="protein sequence ID" value="KAF2094371.1"/>
    <property type="molecule type" value="Genomic_DNA"/>
</dbReference>
<feature type="transmembrane region" description="Helical" evidence="7">
    <location>
        <begin position="164"/>
        <end position="186"/>
    </location>
</feature>
<evidence type="ECO:0000256" key="4">
    <source>
        <dbReference type="ARBA" id="ARBA00022989"/>
    </source>
</evidence>
<protein>
    <submittedName>
        <fullName evidence="9">MFS transporter</fullName>
    </submittedName>
</protein>
<evidence type="ECO:0000256" key="6">
    <source>
        <dbReference type="SAM" id="MobiDB-lite"/>
    </source>
</evidence>
<evidence type="ECO:0000256" key="7">
    <source>
        <dbReference type="SAM" id="Phobius"/>
    </source>
</evidence>
<dbReference type="AlphaFoldDB" id="A0A9P4I3G5"/>
<dbReference type="InterPro" id="IPR001958">
    <property type="entry name" value="Tet-R_TetA/multi-R_MdtG-like"/>
</dbReference>
<feature type="region of interest" description="Disordered" evidence="6">
    <location>
        <begin position="1"/>
        <end position="61"/>
    </location>
</feature>
<dbReference type="GO" id="GO:0022857">
    <property type="term" value="F:transmembrane transporter activity"/>
    <property type="evidence" value="ECO:0007669"/>
    <property type="project" value="InterPro"/>
</dbReference>
<dbReference type="GO" id="GO:0016020">
    <property type="term" value="C:membrane"/>
    <property type="evidence" value="ECO:0007669"/>
    <property type="project" value="UniProtKB-SubCell"/>
</dbReference>
<dbReference type="PANTHER" id="PTHR23504">
    <property type="entry name" value="MAJOR FACILITATOR SUPERFAMILY DOMAIN-CONTAINING PROTEIN 10"/>
    <property type="match status" value="1"/>
</dbReference>
<feature type="transmembrane region" description="Helical" evidence="7">
    <location>
        <begin position="76"/>
        <end position="97"/>
    </location>
</feature>
<feature type="transmembrane region" description="Helical" evidence="7">
    <location>
        <begin position="431"/>
        <end position="457"/>
    </location>
</feature>
<keyword evidence="5 7" id="KW-0472">Membrane</keyword>
<feature type="transmembrane region" description="Helical" evidence="7">
    <location>
        <begin position="463"/>
        <end position="484"/>
    </location>
</feature>
<keyword evidence="10" id="KW-1185">Reference proteome</keyword>
<sequence length="503" mass="55005">MSHEDRAQPLDLNHGSESERRVAGERTPLIPPPEPLESREASTDGEPISNGFTEHPPAQEEEDVPLPKLQIFLLSYARMVEPVAFFSIFPFVNQMIFETGAVKEADVGFWSGLMESLFSLTQTIVMLAWGKAADRWGRKPVLVFSLCGISVAVALFGFCKTIWQMILARCFAGVFAGTVVTVRAMFSENSTKKTQARAFSFFAFASNTGIFIGPLLGGNLQHPAESFPNVFGNVALFKKYPFALPTMVTGFFALSAAITCGLFIKETLKPKDDREEDEPPMSMLQILKAPGVARVLGIYSEIFLIVLGSAAVMPVFWFTTIKLGGYSWSPNMISIFLGAGGGSQALWLLLVFPYLQRSMGTGGVLRACGWIWPFFLAASPLGNLLLRNHWKVAFWSILPACHVFGSGVAMSFTAIQLCINDISPSGSSFGLLNSIALSLVSGLRAFAPVVFTSIFAIGVRSQVLGGQLIWVLLVAMAILFRFSLKWLPEEAEGRPQKRSSRVD</sequence>
<evidence type="ECO:0000256" key="3">
    <source>
        <dbReference type="ARBA" id="ARBA00022692"/>
    </source>
</evidence>
<dbReference type="Pfam" id="PF07690">
    <property type="entry name" value="MFS_1"/>
    <property type="match status" value="1"/>
</dbReference>
<dbReference type="CDD" id="cd17330">
    <property type="entry name" value="MFS_SLC46_TetA_like"/>
    <property type="match status" value="1"/>
</dbReference>
<dbReference type="PANTHER" id="PTHR23504:SF3">
    <property type="entry name" value="MAJOR FACILITATOR SUPERFAMILY (MFS) PROFILE DOMAIN-CONTAINING PROTEIN"/>
    <property type="match status" value="1"/>
</dbReference>
<feature type="transmembrane region" description="Helical" evidence="7">
    <location>
        <begin position="367"/>
        <end position="386"/>
    </location>
</feature>
<dbReference type="InterPro" id="IPR020846">
    <property type="entry name" value="MFS_dom"/>
</dbReference>
<feature type="transmembrane region" description="Helical" evidence="7">
    <location>
        <begin position="109"/>
        <end position="129"/>
    </location>
</feature>
<dbReference type="InterPro" id="IPR011701">
    <property type="entry name" value="MFS"/>
</dbReference>
<comment type="caution">
    <text evidence="9">The sequence shown here is derived from an EMBL/GenBank/DDBJ whole genome shotgun (WGS) entry which is preliminary data.</text>
</comment>
<dbReference type="Gene3D" id="1.20.1250.20">
    <property type="entry name" value="MFS general substrate transporter like domains"/>
    <property type="match status" value="1"/>
</dbReference>
<name>A0A9P4I3G5_9PEZI</name>
<keyword evidence="4 7" id="KW-1133">Transmembrane helix</keyword>
<proteinExistence type="predicted"/>
<feature type="transmembrane region" description="Helical" evidence="7">
    <location>
        <begin position="240"/>
        <end position="264"/>
    </location>
</feature>
<evidence type="ECO:0000256" key="2">
    <source>
        <dbReference type="ARBA" id="ARBA00022448"/>
    </source>
</evidence>
<feature type="transmembrane region" description="Helical" evidence="7">
    <location>
        <begin position="392"/>
        <end position="419"/>
    </location>
</feature>
<feature type="domain" description="Major facilitator superfamily (MFS) profile" evidence="8">
    <location>
        <begin position="70"/>
        <end position="492"/>
    </location>
</feature>
<evidence type="ECO:0000259" key="8">
    <source>
        <dbReference type="PROSITE" id="PS50850"/>
    </source>
</evidence>
<evidence type="ECO:0000313" key="10">
    <source>
        <dbReference type="Proteomes" id="UP000799772"/>
    </source>
</evidence>
<evidence type="ECO:0000313" key="9">
    <source>
        <dbReference type="EMBL" id="KAF2094371.1"/>
    </source>
</evidence>
<gene>
    <name evidence="9" type="ORF">NA57DRAFT_68505</name>
</gene>
<keyword evidence="2" id="KW-0813">Transport</keyword>
<keyword evidence="3 7" id="KW-0812">Transmembrane</keyword>
<feature type="compositionally biased region" description="Basic and acidic residues" evidence="6">
    <location>
        <begin position="1"/>
        <end position="24"/>
    </location>
</feature>
<accession>A0A9P4I3G5</accession>
<dbReference type="SUPFAM" id="SSF103473">
    <property type="entry name" value="MFS general substrate transporter"/>
    <property type="match status" value="1"/>
</dbReference>